<dbReference type="InterPro" id="IPR002052">
    <property type="entry name" value="DNA_methylase_N6_adenine_CS"/>
</dbReference>
<evidence type="ECO:0000256" key="2">
    <source>
        <dbReference type="ARBA" id="ARBA00022679"/>
    </source>
</evidence>
<sequence>MVKSKGEVKKMRVIAGDKKGFPIKNIKGTNTRPTSGKVKGAIFNMIAPLMSSEVKALDCFAGSGGLGIEFLSRGGSFCKFVELNYLSYKCLKENLDKLGFESKKFNLIKGDVYKVIKNEEKYDCIFIDPPYNRGLAQKMMDDVKEKDLLNNDGIVVIEHSKNEEVCASIAYFTLFKQKLYGDTTISVYKKNGLLKRGCNND</sequence>
<dbReference type="EC" id="2.1.1.171" evidence="3"/>
<evidence type="ECO:0000256" key="1">
    <source>
        <dbReference type="ARBA" id="ARBA00022603"/>
    </source>
</evidence>
<dbReference type="EMBL" id="CP159485">
    <property type="protein sequence ID" value="XCI27569.1"/>
    <property type="molecule type" value="Genomic_DNA"/>
</dbReference>
<organism evidence="3">
    <name type="scientific">Proteinivorax hydrogeniformans</name>
    <dbReference type="NCBI Taxonomy" id="1826727"/>
    <lineage>
        <taxon>Bacteria</taxon>
        <taxon>Bacillati</taxon>
        <taxon>Bacillota</taxon>
        <taxon>Clostridia</taxon>
        <taxon>Eubacteriales</taxon>
        <taxon>Proteinivoracaceae</taxon>
        <taxon>Proteinivorax</taxon>
    </lineage>
</organism>
<reference evidence="3" key="1">
    <citation type="journal article" date="2018" name="Antonie Van Leeuwenhoek">
        <title>Proteinivorax hydrogeniformans sp. nov., an anaerobic, haloalkaliphilic bacterium fermenting proteinaceous compounds with high hydrogen production.</title>
        <authorList>
            <person name="Boltyanskaya Y."/>
            <person name="Detkova E."/>
            <person name="Pimenov N."/>
            <person name="Kevbrin V."/>
        </authorList>
    </citation>
    <scope>NUCLEOTIDE SEQUENCE</scope>
    <source>
        <strain evidence="3">Z-710</strain>
    </source>
</reference>
<dbReference type="PANTHER" id="PTHR43542:SF1">
    <property type="entry name" value="METHYLTRANSFERASE"/>
    <property type="match status" value="1"/>
</dbReference>
<proteinExistence type="predicted"/>
<dbReference type="CDD" id="cd02440">
    <property type="entry name" value="AdoMet_MTases"/>
    <property type="match status" value="1"/>
</dbReference>
<reference evidence="3" key="2">
    <citation type="submission" date="2024-06" db="EMBL/GenBank/DDBJ databases">
        <authorList>
            <person name="Petrova K.O."/>
            <person name="Toshchakov S.V."/>
            <person name="Boltjanskaja Y.V."/>
            <person name="Kevbrin V.V."/>
        </authorList>
    </citation>
    <scope>NUCLEOTIDE SEQUENCE</scope>
    <source>
        <strain evidence="3">Z-710</strain>
    </source>
</reference>
<dbReference type="PROSITE" id="PS00092">
    <property type="entry name" value="N6_MTASE"/>
    <property type="match status" value="1"/>
</dbReference>
<dbReference type="Pfam" id="PF03602">
    <property type="entry name" value="Cons_hypoth95"/>
    <property type="match status" value="1"/>
</dbReference>
<name>A0AAU8HPC5_9FIRM</name>
<dbReference type="AlphaFoldDB" id="A0AAU8HPC5"/>
<dbReference type="GO" id="GO:0052913">
    <property type="term" value="F:16S rRNA (guanine(966)-N(2))-methyltransferase activity"/>
    <property type="evidence" value="ECO:0007669"/>
    <property type="project" value="UniProtKB-EC"/>
</dbReference>
<evidence type="ECO:0000313" key="3">
    <source>
        <dbReference type="EMBL" id="XCI27569.1"/>
    </source>
</evidence>
<keyword evidence="1 3" id="KW-0489">Methyltransferase</keyword>
<gene>
    <name evidence="3" type="primary">rsmD</name>
    <name evidence="3" type="ORF">PRVXH_001474</name>
</gene>
<dbReference type="PIRSF" id="PIRSF004553">
    <property type="entry name" value="CHP00095"/>
    <property type="match status" value="1"/>
</dbReference>
<protein>
    <submittedName>
        <fullName evidence="3">16S rRNA (Guanine(966)-N(2))-methyltransferase RsmD</fullName>
        <ecNumber evidence="3">2.1.1.171</ecNumber>
    </submittedName>
</protein>
<dbReference type="SUPFAM" id="SSF53335">
    <property type="entry name" value="S-adenosyl-L-methionine-dependent methyltransferases"/>
    <property type="match status" value="1"/>
</dbReference>
<dbReference type="InterPro" id="IPR004398">
    <property type="entry name" value="RNA_MeTrfase_RsmD"/>
</dbReference>
<dbReference type="GO" id="GO:0003676">
    <property type="term" value="F:nucleic acid binding"/>
    <property type="evidence" value="ECO:0007669"/>
    <property type="project" value="InterPro"/>
</dbReference>
<dbReference type="InterPro" id="IPR029063">
    <property type="entry name" value="SAM-dependent_MTases_sf"/>
</dbReference>
<dbReference type="RefSeq" id="WP_353892147.1">
    <property type="nucleotide sequence ID" value="NZ_CP159485.1"/>
</dbReference>
<dbReference type="Gene3D" id="3.40.50.150">
    <property type="entry name" value="Vaccinia Virus protein VP39"/>
    <property type="match status" value="1"/>
</dbReference>
<accession>A0AAU8HPC5</accession>
<dbReference type="NCBIfam" id="TIGR00095">
    <property type="entry name" value="16S rRNA (guanine(966)-N(2))-methyltransferase RsmD"/>
    <property type="match status" value="1"/>
</dbReference>
<dbReference type="PANTHER" id="PTHR43542">
    <property type="entry name" value="METHYLTRANSFERASE"/>
    <property type="match status" value="1"/>
</dbReference>
<keyword evidence="2 3" id="KW-0808">Transferase</keyword>